<keyword evidence="2" id="KW-1185">Reference proteome</keyword>
<dbReference type="Pfam" id="PF00659">
    <property type="entry name" value="POLO_box"/>
    <property type="match status" value="1"/>
</dbReference>
<dbReference type="Gene3D" id="3.30.1120.30">
    <property type="entry name" value="POLO box domain"/>
    <property type="match status" value="1"/>
</dbReference>
<organism evidence="2 3">
    <name type="scientific">Strongyloides venezuelensis</name>
    <name type="common">Threadworm</name>
    <dbReference type="NCBI Taxonomy" id="75913"/>
    <lineage>
        <taxon>Eukaryota</taxon>
        <taxon>Metazoa</taxon>
        <taxon>Ecdysozoa</taxon>
        <taxon>Nematoda</taxon>
        <taxon>Chromadorea</taxon>
        <taxon>Rhabditida</taxon>
        <taxon>Tylenchina</taxon>
        <taxon>Panagrolaimomorpha</taxon>
        <taxon>Strongyloidoidea</taxon>
        <taxon>Strongyloididae</taxon>
        <taxon>Strongyloides</taxon>
    </lineage>
</organism>
<feature type="domain" description="POLO box" evidence="1">
    <location>
        <begin position="36"/>
        <end position="81"/>
    </location>
</feature>
<name>A0A0K0FV75_STRVS</name>
<sequence length="129" mass="14888">MESNLLAEPPVEEQKNIGIVDKGIPILLKWKRVDEYICFILLNGVLQINFRQEHTKVDISIPTASISVIYKDNKLKSYSLRGLVDGGWDKFMEEKISHVKKIVEEWTSLKRKHENNVGFVPVKKINNNV</sequence>
<evidence type="ECO:0000313" key="3">
    <source>
        <dbReference type="WBParaSite" id="SVE_1623900.1"/>
    </source>
</evidence>
<evidence type="ECO:0000259" key="1">
    <source>
        <dbReference type="Pfam" id="PF00659"/>
    </source>
</evidence>
<evidence type="ECO:0000313" key="2">
    <source>
        <dbReference type="Proteomes" id="UP000035680"/>
    </source>
</evidence>
<dbReference type="AlphaFoldDB" id="A0A0K0FV75"/>
<reference evidence="2" key="1">
    <citation type="submission" date="2014-07" db="EMBL/GenBank/DDBJ databases">
        <authorList>
            <person name="Martin A.A"/>
            <person name="De Silva N."/>
        </authorList>
    </citation>
    <scope>NUCLEOTIDE SEQUENCE</scope>
</reference>
<reference evidence="3" key="2">
    <citation type="submission" date="2015-08" db="UniProtKB">
        <authorList>
            <consortium name="WormBaseParasite"/>
        </authorList>
    </citation>
    <scope>IDENTIFICATION</scope>
</reference>
<dbReference type="InterPro" id="IPR036947">
    <property type="entry name" value="POLO_box_dom_sf"/>
</dbReference>
<proteinExistence type="predicted"/>
<dbReference type="InterPro" id="IPR000959">
    <property type="entry name" value="POLO_box_dom"/>
</dbReference>
<dbReference type="SUPFAM" id="SSF82615">
    <property type="entry name" value="Polo-box domain"/>
    <property type="match status" value="1"/>
</dbReference>
<dbReference type="Proteomes" id="UP000035680">
    <property type="component" value="Unassembled WGS sequence"/>
</dbReference>
<protein>
    <submittedName>
        <fullName evidence="3">Polo kinase</fullName>
    </submittedName>
</protein>
<dbReference type="WBParaSite" id="SVE_1623900.1">
    <property type="protein sequence ID" value="SVE_1623900.1"/>
    <property type="gene ID" value="SVE_1623900"/>
</dbReference>
<accession>A0A0K0FV75</accession>